<evidence type="ECO:0000313" key="2">
    <source>
        <dbReference type="EMBL" id="KAL3679068.1"/>
    </source>
</evidence>
<gene>
    <name evidence="2" type="ORF">R1sor_022024</name>
</gene>
<feature type="compositionally biased region" description="Polar residues" evidence="1">
    <location>
        <begin position="225"/>
        <end position="235"/>
    </location>
</feature>
<protein>
    <submittedName>
        <fullName evidence="2">Uncharacterized protein</fullName>
    </submittedName>
</protein>
<feature type="region of interest" description="Disordered" evidence="1">
    <location>
        <begin position="105"/>
        <end position="240"/>
    </location>
</feature>
<comment type="caution">
    <text evidence="2">The sequence shown here is derived from an EMBL/GenBank/DDBJ whole genome shotgun (WGS) entry which is preliminary data.</text>
</comment>
<proteinExistence type="predicted"/>
<feature type="region of interest" description="Disordered" evidence="1">
    <location>
        <begin position="36"/>
        <end position="67"/>
    </location>
</feature>
<accession>A0ABD3GIP4</accession>
<sequence length="249" mass="27249">MEMMKEREAMLEEIITENGLDLPEADDTPIVIPERELTLDKSDEEEQENQPLPPDMPIREKGASGTSDLEVSVATYPDIPVPSFQEVANMASHVVQISEHQIVQAVAQPGQQLDHAPGQEPRQQTGSAPRKEPERHKVLDKAHQKTTAPGESAPGQAAKPNTRSKGPHAVQTEDSKQGELVVEEEGTRPVDQSVLPQEIHSMVKELSQSVRMEEPPVGIKGGSSGEKSQGDQSANDELFDLLYELGPYD</sequence>
<dbReference type="AlphaFoldDB" id="A0ABD3GIP4"/>
<evidence type="ECO:0000313" key="3">
    <source>
        <dbReference type="Proteomes" id="UP001633002"/>
    </source>
</evidence>
<dbReference type="EMBL" id="JBJQOH010000007">
    <property type="protein sequence ID" value="KAL3679068.1"/>
    <property type="molecule type" value="Genomic_DNA"/>
</dbReference>
<feature type="compositionally biased region" description="Basic and acidic residues" evidence="1">
    <location>
        <begin position="129"/>
        <end position="143"/>
    </location>
</feature>
<reference evidence="2 3" key="1">
    <citation type="submission" date="2024-09" db="EMBL/GenBank/DDBJ databases">
        <title>Chromosome-scale assembly of Riccia sorocarpa.</title>
        <authorList>
            <person name="Paukszto L."/>
        </authorList>
    </citation>
    <scope>NUCLEOTIDE SEQUENCE [LARGE SCALE GENOMIC DNA]</scope>
    <source>
        <strain evidence="2">LP-2024</strain>
        <tissue evidence="2">Aerial parts of the thallus</tissue>
    </source>
</reference>
<evidence type="ECO:0000256" key="1">
    <source>
        <dbReference type="SAM" id="MobiDB-lite"/>
    </source>
</evidence>
<name>A0ABD3GIP4_9MARC</name>
<dbReference type="Proteomes" id="UP001633002">
    <property type="component" value="Unassembled WGS sequence"/>
</dbReference>
<organism evidence="2 3">
    <name type="scientific">Riccia sorocarpa</name>
    <dbReference type="NCBI Taxonomy" id="122646"/>
    <lineage>
        <taxon>Eukaryota</taxon>
        <taxon>Viridiplantae</taxon>
        <taxon>Streptophyta</taxon>
        <taxon>Embryophyta</taxon>
        <taxon>Marchantiophyta</taxon>
        <taxon>Marchantiopsida</taxon>
        <taxon>Marchantiidae</taxon>
        <taxon>Marchantiales</taxon>
        <taxon>Ricciaceae</taxon>
        <taxon>Riccia</taxon>
    </lineage>
</organism>
<keyword evidence="3" id="KW-1185">Reference proteome</keyword>